<gene>
    <name evidence="2" type="primary">8237374</name>
    <name evidence="1" type="ORF">Phum_PHUM210090</name>
</gene>
<dbReference type="GeneID" id="8237374"/>
<sequence length="51" mass="5646">MKGGVNSPVYVGQGAYGHHGPFAVSYRARVDAPRQDLLTFSTVPLDHLYHY</sequence>
<protein>
    <submittedName>
        <fullName evidence="1 2">Uncharacterized protein</fullName>
    </submittedName>
</protein>
<dbReference type="RefSeq" id="XP_002425569.1">
    <property type="nucleotide sequence ID" value="XM_002425524.1"/>
</dbReference>
<name>E0VHH5_PEDHC</name>
<reference evidence="1" key="2">
    <citation type="submission" date="2007-04" db="EMBL/GenBank/DDBJ databases">
        <title>The genome of the human body louse.</title>
        <authorList>
            <consortium name="The Human Body Louse Genome Consortium"/>
            <person name="Kirkness E."/>
            <person name="Walenz B."/>
            <person name="Hass B."/>
            <person name="Bruggner R."/>
            <person name="Strausberg R."/>
        </authorList>
    </citation>
    <scope>NUCLEOTIDE SEQUENCE</scope>
    <source>
        <strain evidence="1">USDA</strain>
    </source>
</reference>
<dbReference type="HOGENOM" id="CLU_3108834_0_0_1"/>
<accession>E0VHH5</accession>
<organism>
    <name type="scientific">Pediculus humanus subsp. corporis</name>
    <name type="common">Body louse</name>
    <dbReference type="NCBI Taxonomy" id="121224"/>
    <lineage>
        <taxon>Eukaryota</taxon>
        <taxon>Metazoa</taxon>
        <taxon>Ecdysozoa</taxon>
        <taxon>Arthropoda</taxon>
        <taxon>Hexapoda</taxon>
        <taxon>Insecta</taxon>
        <taxon>Pterygota</taxon>
        <taxon>Neoptera</taxon>
        <taxon>Paraneoptera</taxon>
        <taxon>Psocodea</taxon>
        <taxon>Troctomorpha</taxon>
        <taxon>Phthiraptera</taxon>
        <taxon>Anoplura</taxon>
        <taxon>Pediculidae</taxon>
        <taxon>Pediculus</taxon>
    </lineage>
</organism>
<dbReference type="EnsemblMetazoa" id="PHUM210090-RA">
    <property type="protein sequence ID" value="PHUM210090-PA"/>
    <property type="gene ID" value="PHUM210090"/>
</dbReference>
<evidence type="ECO:0000313" key="2">
    <source>
        <dbReference type="EnsemblMetazoa" id="PHUM210090-PA"/>
    </source>
</evidence>
<evidence type="ECO:0000313" key="3">
    <source>
        <dbReference type="Proteomes" id="UP000009046"/>
    </source>
</evidence>
<dbReference type="EMBL" id="DS235170">
    <property type="protein sequence ID" value="EEB12831.1"/>
    <property type="molecule type" value="Genomic_DNA"/>
</dbReference>
<dbReference type="InParanoid" id="E0VHH5"/>
<dbReference type="Proteomes" id="UP000009046">
    <property type="component" value="Unassembled WGS sequence"/>
</dbReference>
<dbReference type="EMBL" id="AAZO01002425">
    <property type="status" value="NOT_ANNOTATED_CDS"/>
    <property type="molecule type" value="Genomic_DNA"/>
</dbReference>
<proteinExistence type="predicted"/>
<keyword evidence="3" id="KW-1185">Reference proteome</keyword>
<evidence type="ECO:0000313" key="1">
    <source>
        <dbReference type="EMBL" id="EEB12831.1"/>
    </source>
</evidence>
<dbReference type="VEuPathDB" id="VectorBase:PHUM210090"/>
<reference evidence="2" key="3">
    <citation type="submission" date="2020-05" db="UniProtKB">
        <authorList>
            <consortium name="EnsemblMetazoa"/>
        </authorList>
    </citation>
    <scope>IDENTIFICATION</scope>
    <source>
        <strain evidence="2">USDA</strain>
    </source>
</reference>
<dbReference type="CTD" id="8237374"/>
<dbReference type="KEGG" id="phu:Phum_PHUM210090"/>
<dbReference type="AlphaFoldDB" id="E0VHH5"/>
<reference evidence="1" key="1">
    <citation type="submission" date="2007-04" db="EMBL/GenBank/DDBJ databases">
        <title>Annotation of Pediculus humanus corporis strain USDA.</title>
        <authorList>
            <person name="Kirkness E."/>
            <person name="Hannick L."/>
            <person name="Hass B."/>
            <person name="Bruggner R."/>
            <person name="Lawson D."/>
            <person name="Bidwell S."/>
            <person name="Joardar V."/>
            <person name="Caler E."/>
            <person name="Walenz B."/>
            <person name="Inman J."/>
            <person name="Schobel S."/>
            <person name="Galinsky K."/>
            <person name="Amedeo P."/>
            <person name="Strausberg R."/>
        </authorList>
    </citation>
    <scope>NUCLEOTIDE SEQUENCE</scope>
    <source>
        <strain evidence="1">USDA</strain>
    </source>
</reference>